<dbReference type="SUPFAM" id="SSF82171">
    <property type="entry name" value="DPP6 N-terminal domain-like"/>
    <property type="match status" value="1"/>
</dbReference>
<feature type="compositionally biased region" description="Basic and acidic residues" evidence="9">
    <location>
        <begin position="595"/>
        <end position="609"/>
    </location>
</feature>
<evidence type="ECO:0000256" key="3">
    <source>
        <dbReference type="ARBA" id="ARBA00022552"/>
    </source>
</evidence>
<dbReference type="GO" id="GO:2000234">
    <property type="term" value="P:positive regulation of rRNA processing"/>
    <property type="evidence" value="ECO:0007669"/>
    <property type="project" value="TreeGrafter"/>
</dbReference>
<sequence length="983" mass="107425">MAPSTALEEAKRASKRKLEEEDYAKRKRAKKDKSRTKQNEANGLRSEGNTQSSAPCPNVTVTESKKQRKRARNKDRTSKTLPRKPWKVSQPMGGRMVDIDPIMTDDEKHLILAYNTSIQVFSTLDSLLIRKVSIPISFQSDVREEVIAARLSVNTPNLVWVASSSGRIWVVDWTTGTRSFLKLKCDFLSDLLIESIEINGEKRDILLVSIVVDNSWRIQACDIQGQGLGSTKVLITRQEMVENLCSVKNGRAFAASAEDKLLLGVLKSVSCASFSDLVYEIFILDCSDEITCLDMRATERIHLTRRSQNEAGNEMVVDVVVGCARGAIFCYNDLLLHQLRLLQAPDNRGHGLQPRKFHWHRKAVHAVKWSQDGNYVVSGGSESVLVQWQLDTGKRDVLPHLSASIENIVISKRGSSYIVHLDDNSTMVLSTAEMKPTAYVSGVQSLVYPTPGSKDNLVARVGHAQTPTLVSRTPAAINPVDSTRLLVCVGNGQQMSQAGAVASTPLLQTMDLSTNQSIAKQAMTRTNPTDVNITPKGYAITEPRVTHLAYSHDGKWLATVDEWQPPPRDTDALEGLPSSRREVHLKFWTPAATEEQSKEKPKGQQKEQPKQQSLELVSRINAPHYTGRSEAVLDLAADPSSHKFATIGEDGVVRIWQPATRQRDGLVIKSRSGRGLQSWVCSQKVYLQENKASTGSGPAVSNATTARSGAVSFSKDGSILACAFKDGPDSTVYIVDAESGKVVNSIDGLVYGDVQGILILASNLVVLSEDIVVYSIVLDEMSYGIRLNQDANASTSQKLQSQLAVDHHSGTFVVAISRPNKQGIVESELAVFNADQCEPEIVREFPLAVVSVMAAPDSSGFLVLDSGAQLWSITQGTDPRSIALAQPLADINLDNAEEARTEDADQPMVIINEDEDVVSGDEMELDAAENDVEGDGVYPVVVAPQKLAELFNAAPAFAMPPIEDMFNQVTKLFSSKPATTITA</sequence>
<reference evidence="10 11" key="1">
    <citation type="submission" date="2016-07" db="EMBL/GenBank/DDBJ databases">
        <title>Pervasive Adenine N6-methylation of Active Genes in Fungi.</title>
        <authorList>
            <consortium name="DOE Joint Genome Institute"/>
            <person name="Mondo S.J."/>
            <person name="Dannebaum R.O."/>
            <person name="Kuo R.C."/>
            <person name="Labutti K."/>
            <person name="Haridas S."/>
            <person name="Kuo A."/>
            <person name="Salamov A."/>
            <person name="Ahrendt S.R."/>
            <person name="Lipzen A."/>
            <person name="Sullivan W."/>
            <person name="Andreopoulos W.B."/>
            <person name="Clum A."/>
            <person name="Lindquist E."/>
            <person name="Daum C."/>
            <person name="Ramamoorthy G.K."/>
            <person name="Gryganskyi A."/>
            <person name="Culley D."/>
            <person name="Magnuson J.K."/>
            <person name="James T.Y."/>
            <person name="O'Malley M.A."/>
            <person name="Stajich J.E."/>
            <person name="Spatafora J.W."/>
            <person name="Visel A."/>
            <person name="Grigoriev I.V."/>
        </authorList>
    </citation>
    <scope>NUCLEOTIDE SEQUENCE [LARGE SCALE GENOMIC DNA]</scope>
    <source>
        <strain evidence="10 11">CBS 129021</strain>
    </source>
</reference>
<feature type="repeat" description="WD" evidence="8">
    <location>
        <begin position="625"/>
        <end position="657"/>
    </location>
</feature>
<comment type="subcellular location">
    <subcellularLocation>
        <location evidence="1">Nucleus</location>
        <location evidence="1">Nucleolus</location>
    </subcellularLocation>
</comment>
<dbReference type="GO" id="GO:0006364">
    <property type="term" value="P:rRNA processing"/>
    <property type="evidence" value="ECO:0007669"/>
    <property type="project" value="UniProtKB-KW"/>
</dbReference>
<dbReference type="GO" id="GO:0045943">
    <property type="term" value="P:positive regulation of transcription by RNA polymerase I"/>
    <property type="evidence" value="ECO:0007669"/>
    <property type="project" value="InterPro"/>
</dbReference>
<dbReference type="GeneID" id="63778869"/>
<feature type="repeat" description="WD" evidence="8">
    <location>
        <begin position="357"/>
        <end position="398"/>
    </location>
</feature>
<protein>
    <recommendedName>
        <fullName evidence="12">Quinon protein alcohol dehydrogenase-like superfamily</fullName>
    </recommendedName>
</protein>
<keyword evidence="4 8" id="KW-0853">WD repeat</keyword>
<keyword evidence="11" id="KW-1185">Reference proteome</keyword>
<keyword evidence="6" id="KW-0804">Transcription</keyword>
<dbReference type="InParanoid" id="A0A1Y2EB17"/>
<dbReference type="EMBL" id="MCFJ01000003">
    <property type="protein sequence ID" value="ORY68607.1"/>
    <property type="molecule type" value="Genomic_DNA"/>
</dbReference>
<dbReference type="InterPro" id="IPR001680">
    <property type="entry name" value="WD40_rpt"/>
</dbReference>
<evidence type="ECO:0000313" key="10">
    <source>
        <dbReference type="EMBL" id="ORY68607.1"/>
    </source>
</evidence>
<evidence type="ECO:0000256" key="4">
    <source>
        <dbReference type="ARBA" id="ARBA00022574"/>
    </source>
</evidence>
<feature type="compositionally biased region" description="Basic residues" evidence="9">
    <location>
        <begin position="25"/>
        <end position="36"/>
    </location>
</feature>
<dbReference type="AlphaFoldDB" id="A0A1Y2EB17"/>
<dbReference type="Proteomes" id="UP000193689">
    <property type="component" value="Unassembled WGS sequence"/>
</dbReference>
<keyword evidence="5" id="KW-0677">Repeat</keyword>
<dbReference type="Pfam" id="PF00400">
    <property type="entry name" value="WD40"/>
    <property type="match status" value="1"/>
</dbReference>
<evidence type="ECO:0000313" key="11">
    <source>
        <dbReference type="Proteomes" id="UP000193689"/>
    </source>
</evidence>
<dbReference type="RefSeq" id="XP_040718894.1">
    <property type="nucleotide sequence ID" value="XM_040862657.1"/>
</dbReference>
<name>A0A1Y2EB17_9PEZI</name>
<evidence type="ECO:0000256" key="2">
    <source>
        <dbReference type="ARBA" id="ARBA00022517"/>
    </source>
</evidence>
<dbReference type="PANTHER" id="PTHR44215:SF1">
    <property type="entry name" value="WD REPEAT-CONTAINING PROTEIN 75"/>
    <property type="match status" value="1"/>
</dbReference>
<feature type="region of interest" description="Disordered" evidence="9">
    <location>
        <begin position="1"/>
        <end position="92"/>
    </location>
</feature>
<evidence type="ECO:0008006" key="12">
    <source>
        <dbReference type="Google" id="ProtNLM"/>
    </source>
</evidence>
<evidence type="ECO:0000256" key="6">
    <source>
        <dbReference type="ARBA" id="ARBA00023163"/>
    </source>
</evidence>
<dbReference type="InterPro" id="IPR053826">
    <property type="entry name" value="WDR75"/>
</dbReference>
<organism evidence="10 11">
    <name type="scientific">Pseudomassariella vexata</name>
    <dbReference type="NCBI Taxonomy" id="1141098"/>
    <lineage>
        <taxon>Eukaryota</taxon>
        <taxon>Fungi</taxon>
        <taxon>Dikarya</taxon>
        <taxon>Ascomycota</taxon>
        <taxon>Pezizomycotina</taxon>
        <taxon>Sordariomycetes</taxon>
        <taxon>Xylariomycetidae</taxon>
        <taxon>Amphisphaeriales</taxon>
        <taxon>Pseudomassariaceae</taxon>
        <taxon>Pseudomassariella</taxon>
    </lineage>
</organism>
<evidence type="ECO:0000256" key="1">
    <source>
        <dbReference type="ARBA" id="ARBA00004604"/>
    </source>
</evidence>
<feature type="region of interest" description="Disordered" evidence="9">
    <location>
        <begin position="588"/>
        <end position="613"/>
    </location>
</feature>
<dbReference type="GO" id="GO:0003723">
    <property type="term" value="F:RNA binding"/>
    <property type="evidence" value="ECO:0007669"/>
    <property type="project" value="InterPro"/>
</dbReference>
<gene>
    <name evidence="10" type="ORF">BCR38DRAFT_464014</name>
</gene>
<feature type="compositionally biased region" description="Polar residues" evidence="9">
    <location>
        <begin position="47"/>
        <end position="62"/>
    </location>
</feature>
<dbReference type="InterPro" id="IPR015943">
    <property type="entry name" value="WD40/YVTN_repeat-like_dom_sf"/>
</dbReference>
<accession>A0A1Y2EB17</accession>
<dbReference type="GO" id="GO:0032040">
    <property type="term" value="C:small-subunit processome"/>
    <property type="evidence" value="ECO:0007669"/>
    <property type="project" value="InterPro"/>
</dbReference>
<dbReference type="Pfam" id="PF23869">
    <property type="entry name" value="Beta-prop_WDR75_1st"/>
    <property type="match status" value="1"/>
</dbReference>
<keyword evidence="2" id="KW-0690">Ribosome biogenesis</keyword>
<dbReference type="PANTHER" id="PTHR44215">
    <property type="entry name" value="WD REPEAT-CONTAINING PROTEIN 75"/>
    <property type="match status" value="1"/>
</dbReference>
<feature type="compositionally biased region" description="Basic and acidic residues" evidence="9">
    <location>
        <begin position="8"/>
        <end position="19"/>
    </location>
</feature>
<dbReference type="CDD" id="cd23952">
    <property type="entry name" value="Utp17_CTD"/>
    <property type="match status" value="1"/>
</dbReference>
<keyword evidence="3" id="KW-0698">rRNA processing</keyword>
<dbReference type="PROSITE" id="PS50082">
    <property type="entry name" value="WD_REPEATS_2"/>
    <property type="match status" value="2"/>
</dbReference>
<comment type="caution">
    <text evidence="10">The sequence shown here is derived from an EMBL/GenBank/DDBJ whole genome shotgun (WGS) entry which is preliminary data.</text>
</comment>
<dbReference type="STRING" id="1141098.A0A1Y2EB17"/>
<dbReference type="PROSITE" id="PS50294">
    <property type="entry name" value="WD_REPEATS_REGION"/>
    <property type="match status" value="2"/>
</dbReference>
<dbReference type="OrthoDB" id="4096at2759"/>
<proteinExistence type="predicted"/>
<dbReference type="SMART" id="SM00320">
    <property type="entry name" value="WD40"/>
    <property type="match status" value="4"/>
</dbReference>
<evidence type="ECO:0000256" key="9">
    <source>
        <dbReference type="SAM" id="MobiDB-lite"/>
    </source>
</evidence>
<evidence type="ECO:0000256" key="7">
    <source>
        <dbReference type="ARBA" id="ARBA00023242"/>
    </source>
</evidence>
<dbReference type="Gene3D" id="2.130.10.10">
    <property type="entry name" value="YVTN repeat-like/Quinoprotein amine dehydrogenase"/>
    <property type="match status" value="3"/>
</dbReference>
<evidence type="ECO:0000256" key="5">
    <source>
        <dbReference type="ARBA" id="ARBA00022737"/>
    </source>
</evidence>
<keyword evidence="7" id="KW-0539">Nucleus</keyword>
<evidence type="ECO:0000256" key="8">
    <source>
        <dbReference type="PROSITE-ProRule" id="PRU00221"/>
    </source>
</evidence>